<dbReference type="PANTHER" id="PTHR24327">
    <property type="entry name" value="HOMEOBOX PROTEIN"/>
    <property type="match status" value="1"/>
</dbReference>
<feature type="compositionally biased region" description="Low complexity" evidence="6">
    <location>
        <begin position="186"/>
        <end position="202"/>
    </location>
</feature>
<dbReference type="PROSITE" id="PS50071">
    <property type="entry name" value="HOMEOBOX_2"/>
    <property type="match status" value="1"/>
</dbReference>
<accession>A0A820C6Z7</accession>
<dbReference type="EMBL" id="CAJOAX010023264">
    <property type="protein sequence ID" value="CAF4211331.1"/>
    <property type="molecule type" value="Genomic_DNA"/>
</dbReference>
<dbReference type="FunFam" id="1.10.10.60:FF:000707">
    <property type="entry name" value="Dlx"/>
    <property type="match status" value="1"/>
</dbReference>
<dbReference type="PRINTS" id="PR00024">
    <property type="entry name" value="HOMEOBOX"/>
</dbReference>
<evidence type="ECO:0000259" key="7">
    <source>
        <dbReference type="PROSITE" id="PS50071"/>
    </source>
</evidence>
<dbReference type="Proteomes" id="UP000663823">
    <property type="component" value="Unassembled WGS sequence"/>
</dbReference>
<evidence type="ECO:0000256" key="6">
    <source>
        <dbReference type="SAM" id="MobiDB-lite"/>
    </source>
</evidence>
<keyword evidence="1 4" id="KW-0238">DNA-binding</keyword>
<dbReference type="GO" id="GO:0000978">
    <property type="term" value="F:RNA polymerase II cis-regulatory region sequence-specific DNA binding"/>
    <property type="evidence" value="ECO:0007669"/>
    <property type="project" value="TreeGrafter"/>
</dbReference>
<dbReference type="PROSITE" id="PS00027">
    <property type="entry name" value="HOMEOBOX_1"/>
    <property type="match status" value="1"/>
</dbReference>
<dbReference type="InterPro" id="IPR020479">
    <property type="entry name" value="HD_metazoa"/>
</dbReference>
<dbReference type="PRINTS" id="PR00031">
    <property type="entry name" value="HTHREPRESSR"/>
</dbReference>
<dbReference type="InterPro" id="IPR017970">
    <property type="entry name" value="Homeobox_CS"/>
</dbReference>
<dbReference type="GO" id="GO:0005634">
    <property type="term" value="C:nucleus"/>
    <property type="evidence" value="ECO:0007669"/>
    <property type="project" value="UniProtKB-SubCell"/>
</dbReference>
<evidence type="ECO:0000256" key="5">
    <source>
        <dbReference type="RuleBase" id="RU000682"/>
    </source>
</evidence>
<proteinExistence type="predicted"/>
<sequence length="286" mass="32795">MMHNEPSVQTLPPPLPLSYEQETKSNGFHDFTNHHHHHPHQHQHQSLDPIDSQQQYSNFIQHNTYHHPTSDEQFYSTTRNSFTSYPYPYSLPYPSLTLDADEKCHYDERDIQPKLTIKGKKIRKPRTIYSSMQLQVLNKRFQRTQYLALPERAELAASLGLTQTQVKIWFQNKRSKQKKIVKNVSHHSSSSSQSPNPNPSHHCTSRIMNNKHNDSMFLVKQEQQQPSTSTSSSTSSSSSSSSSTISNPIESNSFNIDAVSSSSPFAPIEYTTHPNHFWSLSPYVTS</sequence>
<dbReference type="Proteomes" id="UP000663874">
    <property type="component" value="Unassembled WGS sequence"/>
</dbReference>
<feature type="domain" description="Homeobox" evidence="7">
    <location>
        <begin position="120"/>
        <end position="180"/>
    </location>
</feature>
<name>A0A820C6Z7_9BILA</name>
<dbReference type="AlphaFoldDB" id="A0A820C6Z7"/>
<protein>
    <recommendedName>
        <fullName evidence="7">Homeobox domain-containing protein</fullName>
    </recommendedName>
</protein>
<evidence type="ECO:0000256" key="1">
    <source>
        <dbReference type="ARBA" id="ARBA00023125"/>
    </source>
</evidence>
<dbReference type="GO" id="GO:0000981">
    <property type="term" value="F:DNA-binding transcription factor activity, RNA polymerase II-specific"/>
    <property type="evidence" value="ECO:0007669"/>
    <property type="project" value="InterPro"/>
</dbReference>
<dbReference type="SUPFAM" id="SSF46689">
    <property type="entry name" value="Homeodomain-like"/>
    <property type="match status" value="1"/>
</dbReference>
<evidence type="ECO:0000313" key="8">
    <source>
        <dbReference type="EMBL" id="CAF4211331.1"/>
    </source>
</evidence>
<dbReference type="Gene3D" id="1.10.10.60">
    <property type="entry name" value="Homeodomain-like"/>
    <property type="match status" value="1"/>
</dbReference>
<feature type="DNA-binding region" description="Homeobox" evidence="4">
    <location>
        <begin position="122"/>
        <end position="181"/>
    </location>
</feature>
<comment type="caution">
    <text evidence="8">The sequence shown here is derived from an EMBL/GenBank/DDBJ whole genome shotgun (WGS) entry which is preliminary data.</text>
</comment>
<gene>
    <name evidence="9" type="ORF">FNK824_LOCUS38948</name>
    <name evidence="8" type="ORF">OTI717_LOCUS38996</name>
</gene>
<reference evidence="8" key="1">
    <citation type="submission" date="2021-02" db="EMBL/GenBank/DDBJ databases">
        <authorList>
            <person name="Nowell W R."/>
        </authorList>
    </citation>
    <scope>NUCLEOTIDE SEQUENCE</scope>
</reference>
<feature type="region of interest" description="Disordered" evidence="6">
    <location>
        <begin position="220"/>
        <end position="251"/>
    </location>
</feature>
<dbReference type="InterPro" id="IPR050460">
    <property type="entry name" value="Distal-less_Homeobox_TF"/>
</dbReference>
<dbReference type="InterPro" id="IPR000047">
    <property type="entry name" value="HTH_motif"/>
</dbReference>
<keyword evidence="3 4" id="KW-0539">Nucleus</keyword>
<feature type="compositionally biased region" description="Polar residues" evidence="6">
    <location>
        <begin position="1"/>
        <end position="10"/>
    </location>
</feature>
<keyword evidence="2 4" id="KW-0371">Homeobox</keyword>
<feature type="region of interest" description="Disordered" evidence="6">
    <location>
        <begin position="179"/>
        <end position="208"/>
    </location>
</feature>
<comment type="subcellular location">
    <subcellularLocation>
        <location evidence="4 5">Nucleus</location>
    </subcellularLocation>
</comment>
<dbReference type="SMART" id="SM00389">
    <property type="entry name" value="HOX"/>
    <property type="match status" value="1"/>
</dbReference>
<evidence type="ECO:0000256" key="4">
    <source>
        <dbReference type="PROSITE-ProRule" id="PRU00108"/>
    </source>
</evidence>
<feature type="compositionally biased region" description="Low complexity" evidence="6">
    <location>
        <begin position="221"/>
        <end position="251"/>
    </location>
</feature>
<dbReference type="EMBL" id="CAJOBE010023654">
    <property type="protein sequence ID" value="CAF4258263.1"/>
    <property type="molecule type" value="Genomic_DNA"/>
</dbReference>
<feature type="compositionally biased region" description="Basic residues" evidence="6">
    <location>
        <begin position="34"/>
        <end position="43"/>
    </location>
</feature>
<evidence type="ECO:0000256" key="3">
    <source>
        <dbReference type="ARBA" id="ARBA00023242"/>
    </source>
</evidence>
<evidence type="ECO:0000313" key="9">
    <source>
        <dbReference type="EMBL" id="CAF4258263.1"/>
    </source>
</evidence>
<organism evidence="8 10">
    <name type="scientific">Rotaria sordida</name>
    <dbReference type="NCBI Taxonomy" id="392033"/>
    <lineage>
        <taxon>Eukaryota</taxon>
        <taxon>Metazoa</taxon>
        <taxon>Spiralia</taxon>
        <taxon>Gnathifera</taxon>
        <taxon>Rotifera</taxon>
        <taxon>Eurotatoria</taxon>
        <taxon>Bdelloidea</taxon>
        <taxon>Philodinida</taxon>
        <taxon>Philodinidae</taxon>
        <taxon>Rotaria</taxon>
    </lineage>
</organism>
<dbReference type="InterPro" id="IPR009057">
    <property type="entry name" value="Homeodomain-like_sf"/>
</dbReference>
<evidence type="ECO:0000256" key="2">
    <source>
        <dbReference type="ARBA" id="ARBA00023155"/>
    </source>
</evidence>
<dbReference type="CDD" id="cd00086">
    <property type="entry name" value="homeodomain"/>
    <property type="match status" value="1"/>
</dbReference>
<dbReference type="Pfam" id="PF00046">
    <property type="entry name" value="Homeodomain"/>
    <property type="match status" value="1"/>
</dbReference>
<dbReference type="InterPro" id="IPR001356">
    <property type="entry name" value="HD"/>
</dbReference>
<feature type="region of interest" description="Disordered" evidence="6">
    <location>
        <begin position="1"/>
        <end position="48"/>
    </location>
</feature>
<dbReference type="PANTHER" id="PTHR24327:SF81">
    <property type="entry name" value="HOMEOTIC PROTEIN DISTAL-LESS-RELATED"/>
    <property type="match status" value="1"/>
</dbReference>
<evidence type="ECO:0000313" key="10">
    <source>
        <dbReference type="Proteomes" id="UP000663823"/>
    </source>
</evidence>